<feature type="coiled-coil region" evidence="1">
    <location>
        <begin position="132"/>
        <end position="166"/>
    </location>
</feature>
<name>A0ABQ8UU56_9EUKA</name>
<evidence type="ECO:0000313" key="3">
    <source>
        <dbReference type="Proteomes" id="UP001141327"/>
    </source>
</evidence>
<comment type="caution">
    <text evidence="2">The sequence shown here is derived from an EMBL/GenBank/DDBJ whole genome shotgun (WGS) entry which is preliminary data.</text>
</comment>
<reference evidence="2" key="1">
    <citation type="journal article" date="2022" name="bioRxiv">
        <title>Genomics of Preaxostyla Flagellates Illuminates Evolutionary Transitions and the Path Towards Mitochondrial Loss.</title>
        <authorList>
            <person name="Novak L.V.F."/>
            <person name="Treitli S.C."/>
            <person name="Pyrih J."/>
            <person name="Halakuc P."/>
            <person name="Pipaliya S.V."/>
            <person name="Vacek V."/>
            <person name="Brzon O."/>
            <person name="Soukal P."/>
            <person name="Eme L."/>
            <person name="Dacks J.B."/>
            <person name="Karnkowska A."/>
            <person name="Elias M."/>
            <person name="Hampl V."/>
        </authorList>
    </citation>
    <scope>NUCLEOTIDE SEQUENCE</scope>
    <source>
        <strain evidence="2">RCP-MX</strain>
    </source>
</reference>
<organism evidence="2 3">
    <name type="scientific">Paratrimastix pyriformis</name>
    <dbReference type="NCBI Taxonomy" id="342808"/>
    <lineage>
        <taxon>Eukaryota</taxon>
        <taxon>Metamonada</taxon>
        <taxon>Preaxostyla</taxon>
        <taxon>Paratrimastigidae</taxon>
        <taxon>Paratrimastix</taxon>
    </lineage>
</organism>
<evidence type="ECO:0000256" key="1">
    <source>
        <dbReference type="SAM" id="Coils"/>
    </source>
</evidence>
<gene>
    <name evidence="2" type="ORF">PAPYR_658</name>
</gene>
<accession>A0ABQ8UU56</accession>
<sequence length="330" mass="36577">MQASSSSDPTGPAVPQSTVQIFCRQYAVSCCAGDLQGASTGSKEAAQHVREVFQKTFHEGGFEEELQAFFLERSIEVRVLRGWPERSGTIPDDFSAFQRGGGYYSLRFFREGAEIDLFREVVVEALLNRQRAVLLEERVGELEDTLHSAQRQLAASKTQFEEEQAKTDRLSKTLAQIAPPAVPAQSPQWHPSQQLTANIKRWGSVLGRPHPPNHAGCAAAGSFGRTPIPSRPTPLNPLSCLARAHAREPAASGLPQARAYQLILPHPEGPSFDRCRICRAHNEQTDHLFLHCPGIQPLLRYAHDHLWFFPIPTTLPEFILVAKPLTPSKP</sequence>
<dbReference type="Proteomes" id="UP001141327">
    <property type="component" value="Unassembled WGS sequence"/>
</dbReference>
<protein>
    <recommendedName>
        <fullName evidence="4">Reverse transcriptase zinc-binding domain-containing protein</fullName>
    </recommendedName>
</protein>
<keyword evidence="1" id="KW-0175">Coiled coil</keyword>
<keyword evidence="3" id="KW-1185">Reference proteome</keyword>
<dbReference type="EMBL" id="JAPMOS010000002">
    <property type="protein sequence ID" value="KAJ4462657.1"/>
    <property type="molecule type" value="Genomic_DNA"/>
</dbReference>
<evidence type="ECO:0000313" key="2">
    <source>
        <dbReference type="EMBL" id="KAJ4462657.1"/>
    </source>
</evidence>
<proteinExistence type="predicted"/>
<evidence type="ECO:0008006" key="4">
    <source>
        <dbReference type="Google" id="ProtNLM"/>
    </source>
</evidence>